<dbReference type="InterPro" id="IPR014710">
    <property type="entry name" value="RmlC-like_jellyroll"/>
</dbReference>
<dbReference type="Gene3D" id="2.60.120.10">
    <property type="entry name" value="Jelly Rolls"/>
    <property type="match status" value="1"/>
</dbReference>
<protein>
    <submittedName>
        <fullName evidence="1">Uncharacterized protein</fullName>
    </submittedName>
</protein>
<dbReference type="Ensembl" id="ENSOTST00005184979.1">
    <property type="protein sequence ID" value="ENSOTSP00005112425.1"/>
    <property type="gene ID" value="ENSOTSG00005052201.1"/>
</dbReference>
<evidence type="ECO:0000313" key="2">
    <source>
        <dbReference type="Proteomes" id="UP000694402"/>
    </source>
</evidence>
<sequence length="149" mass="17585">MALIEAWFMDDSDKDQRMPHKLNPNKPVSLEELEKLLDADIYETDPAYSDIIIIHEDKLPNYEDKVYLRHCVLKQSPSRQATDSSRACFIWVERDDSSRACFFWVERDDSSSYMVVRVHSFTVSKNVQLLMYPRKCMSKLINYSCHKLL</sequence>
<dbReference type="AlphaFoldDB" id="A0AAZ3P7D8"/>
<keyword evidence="2" id="KW-1185">Reference proteome</keyword>
<reference evidence="2" key="1">
    <citation type="journal article" date="2018" name="PLoS ONE">
        <title>Chinook salmon (Oncorhynchus tshawytscha) genome and transcriptome.</title>
        <authorList>
            <person name="Christensen K.A."/>
            <person name="Leong J.S."/>
            <person name="Sakhrani D."/>
            <person name="Biagi C.A."/>
            <person name="Minkley D.R."/>
            <person name="Withler R.E."/>
            <person name="Rondeau E.B."/>
            <person name="Koop B.F."/>
            <person name="Devlin R.H."/>
        </authorList>
    </citation>
    <scope>NUCLEOTIDE SEQUENCE [LARGE SCALE GENOMIC DNA]</scope>
</reference>
<evidence type="ECO:0000313" key="1">
    <source>
        <dbReference type="Ensembl" id="ENSOTSP00005112425.1"/>
    </source>
</evidence>
<name>A0AAZ3P7D8_ONCTS</name>
<proteinExistence type="predicted"/>
<reference evidence="1" key="3">
    <citation type="submission" date="2025-09" db="UniProtKB">
        <authorList>
            <consortium name="Ensembl"/>
        </authorList>
    </citation>
    <scope>IDENTIFICATION</scope>
</reference>
<organism evidence="1 2">
    <name type="scientific">Oncorhynchus tshawytscha</name>
    <name type="common">Chinook salmon</name>
    <name type="synonym">Salmo tshawytscha</name>
    <dbReference type="NCBI Taxonomy" id="74940"/>
    <lineage>
        <taxon>Eukaryota</taxon>
        <taxon>Metazoa</taxon>
        <taxon>Chordata</taxon>
        <taxon>Craniata</taxon>
        <taxon>Vertebrata</taxon>
        <taxon>Euteleostomi</taxon>
        <taxon>Actinopterygii</taxon>
        <taxon>Neopterygii</taxon>
        <taxon>Teleostei</taxon>
        <taxon>Protacanthopterygii</taxon>
        <taxon>Salmoniformes</taxon>
        <taxon>Salmonidae</taxon>
        <taxon>Salmoninae</taxon>
        <taxon>Oncorhynchus</taxon>
    </lineage>
</organism>
<accession>A0AAZ3P7D8</accession>
<reference evidence="1" key="2">
    <citation type="submission" date="2025-08" db="UniProtKB">
        <authorList>
            <consortium name="Ensembl"/>
        </authorList>
    </citation>
    <scope>IDENTIFICATION</scope>
</reference>
<dbReference type="Proteomes" id="UP000694402">
    <property type="component" value="Unassembled WGS sequence"/>
</dbReference>